<evidence type="ECO:0000256" key="4">
    <source>
        <dbReference type="ARBA" id="ARBA00022536"/>
    </source>
</evidence>
<dbReference type="AlphaFoldDB" id="A0A553Q8B3"/>
<comment type="pathway">
    <text evidence="2">Protein modification; protein ubiquitination.</text>
</comment>
<feature type="compositionally biased region" description="Polar residues" evidence="18">
    <location>
        <begin position="168"/>
        <end position="184"/>
    </location>
</feature>
<dbReference type="PROSITE" id="PS50026">
    <property type="entry name" value="EGF_3"/>
    <property type="match status" value="2"/>
</dbReference>
<feature type="domain" description="EGF-like" evidence="20">
    <location>
        <begin position="478"/>
        <end position="521"/>
    </location>
</feature>
<keyword evidence="9 16" id="KW-0863">Zinc-finger</keyword>
<dbReference type="SUPFAM" id="SSF57667">
    <property type="entry name" value="beta-beta-alpha zinc fingers"/>
    <property type="match status" value="3"/>
</dbReference>
<evidence type="ECO:0000256" key="10">
    <source>
        <dbReference type="ARBA" id="ARBA00022786"/>
    </source>
</evidence>
<dbReference type="GO" id="GO:0008270">
    <property type="term" value="F:zinc ion binding"/>
    <property type="evidence" value="ECO:0007669"/>
    <property type="project" value="UniProtKB-KW"/>
</dbReference>
<dbReference type="InterPro" id="IPR013087">
    <property type="entry name" value="Znf_C2H2_type"/>
</dbReference>
<evidence type="ECO:0000256" key="11">
    <source>
        <dbReference type="ARBA" id="ARBA00022833"/>
    </source>
</evidence>
<dbReference type="InterPro" id="IPR000832">
    <property type="entry name" value="GPCR_2_secretin-like"/>
</dbReference>
<dbReference type="FunFam" id="3.30.160.60:FF:000446">
    <property type="entry name" value="Zinc finger protein"/>
    <property type="match status" value="1"/>
</dbReference>
<feature type="transmembrane region" description="Helical" evidence="19">
    <location>
        <begin position="848"/>
        <end position="869"/>
    </location>
</feature>
<dbReference type="InterPro" id="IPR046338">
    <property type="entry name" value="GAIN_dom_sf"/>
</dbReference>
<evidence type="ECO:0000256" key="8">
    <source>
        <dbReference type="ARBA" id="ARBA00022737"/>
    </source>
</evidence>
<accession>A0A553Q8B3</accession>
<dbReference type="InterPro" id="IPR001881">
    <property type="entry name" value="EGF-like_Ca-bd_dom"/>
</dbReference>
<dbReference type="InterPro" id="IPR057244">
    <property type="entry name" value="GAIN_B"/>
</dbReference>
<keyword evidence="11" id="KW-0862">Zinc</keyword>
<dbReference type="FunFam" id="3.30.160.60:FF:000912">
    <property type="entry name" value="Zinc finger protein 660"/>
    <property type="match status" value="1"/>
</dbReference>
<feature type="transmembrane region" description="Helical" evidence="19">
    <location>
        <begin position="915"/>
        <end position="934"/>
    </location>
</feature>
<dbReference type="OrthoDB" id="1100386at2759"/>
<evidence type="ECO:0000259" key="21">
    <source>
        <dbReference type="PROSITE" id="PS50157"/>
    </source>
</evidence>
<dbReference type="EMBL" id="SRMA01026244">
    <property type="protein sequence ID" value="TRY86172.1"/>
    <property type="molecule type" value="Genomic_DNA"/>
</dbReference>
<dbReference type="Proteomes" id="UP000316079">
    <property type="component" value="Unassembled WGS sequence"/>
</dbReference>
<keyword evidence="6" id="KW-0479">Metal-binding</keyword>
<dbReference type="PROSITE" id="PS50261">
    <property type="entry name" value="G_PROTEIN_RECEP_F2_4"/>
    <property type="match status" value="1"/>
</dbReference>
<keyword evidence="12 19" id="KW-1133">Transmembrane helix</keyword>
<keyword evidence="15" id="KW-0325">Glycoprotein</keyword>
<reference evidence="24 25" key="1">
    <citation type="journal article" date="2019" name="Sci. Data">
        <title>Hybrid genome assembly and annotation of Danionella translucida.</title>
        <authorList>
            <person name="Kadobianskyi M."/>
            <person name="Schulze L."/>
            <person name="Schuelke M."/>
            <person name="Judkewitz B."/>
        </authorList>
    </citation>
    <scope>NUCLEOTIDE SEQUENCE [LARGE SCALE GENOMIC DNA]</scope>
    <source>
        <strain evidence="24 25">Bolton</strain>
    </source>
</reference>
<dbReference type="SMART" id="SM00179">
    <property type="entry name" value="EGF_CA"/>
    <property type="match status" value="2"/>
</dbReference>
<dbReference type="PANTHER" id="PTHR12011">
    <property type="entry name" value="ADHESION G-PROTEIN COUPLED RECEPTOR"/>
    <property type="match status" value="1"/>
</dbReference>
<dbReference type="GO" id="GO:0045595">
    <property type="term" value="P:regulation of cell differentiation"/>
    <property type="evidence" value="ECO:0007669"/>
    <property type="project" value="UniProtKB-ARBA"/>
</dbReference>
<dbReference type="InterPro" id="IPR000203">
    <property type="entry name" value="GPS"/>
</dbReference>
<dbReference type="GO" id="GO:0005509">
    <property type="term" value="F:calcium ion binding"/>
    <property type="evidence" value="ECO:0007669"/>
    <property type="project" value="InterPro"/>
</dbReference>
<dbReference type="Gene3D" id="1.20.1070.10">
    <property type="entry name" value="Rhodopsin 7-helix transmembrane proteins"/>
    <property type="match status" value="1"/>
</dbReference>
<feature type="domain" description="C2H2-type" evidence="21">
    <location>
        <begin position="281"/>
        <end position="308"/>
    </location>
</feature>
<keyword evidence="5 19" id="KW-0812">Transmembrane</keyword>
<keyword evidence="4 17" id="KW-0245">EGF-like domain</keyword>
<evidence type="ECO:0000256" key="6">
    <source>
        <dbReference type="ARBA" id="ARBA00022723"/>
    </source>
</evidence>
<feature type="region of interest" description="Disordered" evidence="18">
    <location>
        <begin position="146"/>
        <end position="217"/>
    </location>
</feature>
<feature type="domain" description="C2H2-type" evidence="21">
    <location>
        <begin position="253"/>
        <end position="280"/>
    </location>
</feature>
<dbReference type="PRINTS" id="PR00249">
    <property type="entry name" value="GPCRSECRETIN"/>
</dbReference>
<keyword evidence="13 19" id="KW-0472">Membrane</keyword>
<evidence type="ECO:0000256" key="5">
    <source>
        <dbReference type="ARBA" id="ARBA00022692"/>
    </source>
</evidence>
<dbReference type="InterPro" id="IPR000152">
    <property type="entry name" value="EGF-type_Asp/Asn_hydroxyl_site"/>
</dbReference>
<keyword evidence="25" id="KW-1185">Reference proteome</keyword>
<dbReference type="Gene3D" id="2.60.220.50">
    <property type="match status" value="1"/>
</dbReference>
<feature type="compositionally biased region" description="Acidic residues" evidence="18">
    <location>
        <begin position="187"/>
        <end position="201"/>
    </location>
</feature>
<evidence type="ECO:0000256" key="18">
    <source>
        <dbReference type="SAM" id="MobiDB-lite"/>
    </source>
</evidence>
<keyword evidence="10" id="KW-0833">Ubl conjugation pathway</keyword>
<evidence type="ECO:0000256" key="7">
    <source>
        <dbReference type="ARBA" id="ARBA00022729"/>
    </source>
</evidence>
<evidence type="ECO:0000256" key="13">
    <source>
        <dbReference type="ARBA" id="ARBA00023136"/>
    </source>
</evidence>
<dbReference type="PROSITE" id="PS00028">
    <property type="entry name" value="ZINC_FINGER_C2H2_1"/>
    <property type="match status" value="4"/>
</dbReference>
<dbReference type="InterPro" id="IPR036236">
    <property type="entry name" value="Znf_C2H2_sf"/>
</dbReference>
<evidence type="ECO:0000313" key="25">
    <source>
        <dbReference type="Proteomes" id="UP000316079"/>
    </source>
</evidence>
<feature type="transmembrane region" description="Helical" evidence="19">
    <location>
        <begin position="954"/>
        <end position="985"/>
    </location>
</feature>
<feature type="domain" description="C2H2-type" evidence="21">
    <location>
        <begin position="227"/>
        <end position="250"/>
    </location>
</feature>
<name>A0A553Q8B3_9TELE</name>
<dbReference type="InterPro" id="IPR017981">
    <property type="entry name" value="GPCR_2-like_7TM"/>
</dbReference>
<comment type="caution">
    <text evidence="24">The sequence shown here is derived from an EMBL/GenBank/DDBJ whole genome shotgun (WGS) entry which is preliminary data.</text>
</comment>
<feature type="domain" description="GAIN-B" evidence="22">
    <location>
        <begin position="624"/>
        <end position="806"/>
    </location>
</feature>
<dbReference type="SMART" id="SM00303">
    <property type="entry name" value="GPS"/>
    <property type="match status" value="1"/>
</dbReference>
<dbReference type="InterPro" id="IPR018097">
    <property type="entry name" value="EGF_Ca-bd_CS"/>
</dbReference>
<feature type="domain" description="C2H2-type" evidence="21">
    <location>
        <begin position="309"/>
        <end position="336"/>
    </location>
</feature>
<feature type="transmembrane region" description="Helical" evidence="19">
    <location>
        <begin position="813"/>
        <end position="836"/>
    </location>
</feature>
<dbReference type="PROSITE" id="PS01187">
    <property type="entry name" value="EGF_CA"/>
    <property type="match status" value="1"/>
</dbReference>
<comment type="caution">
    <text evidence="17">Lacks conserved residue(s) required for the propagation of feature annotation.</text>
</comment>
<evidence type="ECO:0000256" key="3">
    <source>
        <dbReference type="ARBA" id="ARBA00022475"/>
    </source>
</evidence>
<dbReference type="GO" id="GO:0007166">
    <property type="term" value="P:cell surface receptor signaling pathway"/>
    <property type="evidence" value="ECO:0007669"/>
    <property type="project" value="InterPro"/>
</dbReference>
<dbReference type="CDD" id="cd00054">
    <property type="entry name" value="EGF_CA"/>
    <property type="match status" value="2"/>
</dbReference>
<feature type="region of interest" description="Disordered" evidence="18">
    <location>
        <begin position="1051"/>
        <end position="1072"/>
    </location>
</feature>
<keyword evidence="3" id="KW-1003">Cell membrane</keyword>
<dbReference type="PANTHER" id="PTHR12011:SF433">
    <property type="entry name" value="ADHESION G PROTEIN-COUPLED RECEPTOR E1-LIKE-RELATED"/>
    <property type="match status" value="1"/>
</dbReference>
<evidence type="ECO:0000256" key="17">
    <source>
        <dbReference type="PROSITE-ProRule" id="PRU00076"/>
    </source>
</evidence>
<organism evidence="24 25">
    <name type="scientific">Danionella cerebrum</name>
    <dbReference type="NCBI Taxonomy" id="2873325"/>
    <lineage>
        <taxon>Eukaryota</taxon>
        <taxon>Metazoa</taxon>
        <taxon>Chordata</taxon>
        <taxon>Craniata</taxon>
        <taxon>Vertebrata</taxon>
        <taxon>Euteleostomi</taxon>
        <taxon>Actinopterygii</taxon>
        <taxon>Neopterygii</taxon>
        <taxon>Teleostei</taxon>
        <taxon>Ostariophysi</taxon>
        <taxon>Cypriniformes</taxon>
        <taxon>Danionidae</taxon>
        <taxon>Danioninae</taxon>
        <taxon>Danionella</taxon>
    </lineage>
</organism>
<keyword evidence="14" id="KW-1015">Disulfide bond</keyword>
<feature type="domain" description="EGF-like" evidence="20">
    <location>
        <begin position="436"/>
        <end position="473"/>
    </location>
</feature>
<feature type="domain" description="C2H2-type" evidence="21">
    <location>
        <begin position="337"/>
        <end position="364"/>
    </location>
</feature>
<gene>
    <name evidence="24" type="ORF">DNTS_030220</name>
</gene>
<protein>
    <recommendedName>
        <fullName evidence="26">G-protein coupled receptors family 2 profile 2 domain-containing protein</fullName>
    </recommendedName>
</protein>
<evidence type="ECO:0000256" key="12">
    <source>
        <dbReference type="ARBA" id="ARBA00022989"/>
    </source>
</evidence>
<dbReference type="GO" id="GO:0004930">
    <property type="term" value="F:G protein-coupled receptor activity"/>
    <property type="evidence" value="ECO:0007669"/>
    <property type="project" value="InterPro"/>
</dbReference>
<dbReference type="FunFam" id="2.10.25.10:FF:000005">
    <property type="entry name" value="Fibrillin 2"/>
    <property type="match status" value="1"/>
</dbReference>
<dbReference type="Gene3D" id="2.10.25.10">
    <property type="entry name" value="Laminin"/>
    <property type="match status" value="2"/>
</dbReference>
<evidence type="ECO:0000256" key="16">
    <source>
        <dbReference type="PROSITE-ProRule" id="PRU00042"/>
    </source>
</evidence>
<evidence type="ECO:0000256" key="1">
    <source>
        <dbReference type="ARBA" id="ARBA00004651"/>
    </source>
</evidence>
<evidence type="ECO:0000259" key="22">
    <source>
        <dbReference type="PROSITE" id="PS50221"/>
    </source>
</evidence>
<keyword evidence="7" id="KW-0732">Signal</keyword>
<dbReference type="FunFam" id="3.30.160.60:FF:000624">
    <property type="entry name" value="zinc finger protein 697"/>
    <property type="match status" value="1"/>
</dbReference>
<dbReference type="GO" id="GO:0000122">
    <property type="term" value="P:negative regulation of transcription by RNA polymerase II"/>
    <property type="evidence" value="ECO:0007669"/>
    <property type="project" value="UniProtKB-ARBA"/>
</dbReference>
<dbReference type="SUPFAM" id="SSF57196">
    <property type="entry name" value="EGF/Laminin"/>
    <property type="match status" value="2"/>
</dbReference>
<evidence type="ECO:0000256" key="14">
    <source>
        <dbReference type="ARBA" id="ARBA00023157"/>
    </source>
</evidence>
<sequence length="1072" mass="119485">MTRGGGNAPSALLLGALKTRWRKMALLLARTDDGATCSALQKPKKKRRRISPDRRVTVVEVQVEVELSCCKSVGTDLSMRDIEDFISEICRLKKEVASLEAQLRDKQNSQEPLWSVRGDVSGQRSGGEPDSEMSLRLLCYTDVQENPGECDQGGSGEKTSAEPRASKGSATEEQASLKTHSTACVENAEEEREHDDEDFVPSDENRDSCSDEEPAATSKARRKTKKFICITCGKSFRKLGNLLNHEQKHSVVFVCKTCGVSCSSLKELRVHSRTHSVKKEFCCEQCGKVTFTAGNLKIHMKKHTGEKPFSCSECGKHYSSKQSLGVHQRIHTGEKPYKCCLCERRFRDATHFKSHMRSHASERPYQCSDCGQTFKQPIYRIKPRGERIMLVLLIFSSAGSESEGFGKKEAQLRSLFLPSCDGCAIGFKFHQKKCIDENECLTPSVCGDSSLCVNTDGSFYCICSEGFRDSFPSGPCEDVDECRDEPDVCGSNGTCINHQGGYSCSCPHGYSNYGNSQSQCIGEHRNGSARMRCFSLFIYDVSEHFCAELRCERFDSEDEHTAVKMKPLLKMLRRSCESLSDPEQERFSGEELLQTLFNSTDDLLMEGKMEDATALSGFLALMENSIRLIGPQLRESVTSMETSSSYTEVAVIRDQTPPTGRVSLSTDSARLSTSWESVVGASYPGFAFVALVSYKDLNSSGEFFHKMKRENAEENISYQLGSRVVTAVVSNPDTESLLEPVSILLTHQEEREETGGVAYSCVFWEESEGAWSRRGCEREWSNSSHTLCSCSHLSSFAVLMALHPLQDSFELELLTRLGLVLSLICLLLCILTFFFCRSIQGTRNSIHLHLSLSLFVADLVFLCGISSTHDRVACAVVAALLHFFFLSSFFWMLLEGFQLYRMLVLVFHSTLKRRYLFGVGYGAPLLIVCISAAVDHRGFGTDRHCWLSLTRLFILSFFIPVCIIVVLNLLVFIITISLQGALIFLMHCLLHKPVTPSLAEQPSSQSCFSFSVETPVTVSCLCAAAQVQVEYRSLFRRMFPCRSKAEYTVSTKSSGSSQKPLRSHQSTGESEM</sequence>
<dbReference type="PROSITE" id="PS50157">
    <property type="entry name" value="ZINC_FINGER_C2H2_2"/>
    <property type="match status" value="5"/>
</dbReference>
<dbReference type="Gene3D" id="3.30.160.60">
    <property type="entry name" value="Classic Zinc Finger"/>
    <property type="match status" value="5"/>
</dbReference>
<dbReference type="GO" id="GO:0005886">
    <property type="term" value="C:plasma membrane"/>
    <property type="evidence" value="ECO:0007669"/>
    <property type="project" value="UniProtKB-SubCell"/>
</dbReference>
<dbReference type="Pfam" id="PF01825">
    <property type="entry name" value="GPS"/>
    <property type="match status" value="1"/>
</dbReference>
<keyword evidence="8" id="KW-0677">Repeat</keyword>
<dbReference type="SMART" id="SM00355">
    <property type="entry name" value="ZnF_C2H2"/>
    <property type="match status" value="5"/>
</dbReference>
<proteinExistence type="predicted"/>
<dbReference type="PROSITE" id="PS50221">
    <property type="entry name" value="GAIN_B"/>
    <property type="match status" value="1"/>
</dbReference>
<evidence type="ECO:0000256" key="15">
    <source>
        <dbReference type="ARBA" id="ARBA00023180"/>
    </source>
</evidence>
<evidence type="ECO:0000256" key="19">
    <source>
        <dbReference type="SAM" id="Phobius"/>
    </source>
</evidence>
<evidence type="ECO:0000259" key="23">
    <source>
        <dbReference type="PROSITE" id="PS50261"/>
    </source>
</evidence>
<dbReference type="InterPro" id="IPR049883">
    <property type="entry name" value="NOTCH1_EGF-like"/>
</dbReference>
<dbReference type="Pfam" id="PF00096">
    <property type="entry name" value="zf-C2H2"/>
    <property type="match status" value="3"/>
</dbReference>
<dbReference type="GO" id="GO:0007189">
    <property type="term" value="P:adenylate cyclase-activating G protein-coupled receptor signaling pathway"/>
    <property type="evidence" value="ECO:0007669"/>
    <property type="project" value="TreeGrafter"/>
</dbReference>
<dbReference type="SMART" id="SM00181">
    <property type="entry name" value="EGF"/>
    <property type="match status" value="2"/>
</dbReference>
<dbReference type="Pfam" id="PF07645">
    <property type="entry name" value="EGF_CA"/>
    <property type="match status" value="2"/>
</dbReference>
<feature type="transmembrane region" description="Helical" evidence="19">
    <location>
        <begin position="875"/>
        <end position="894"/>
    </location>
</feature>
<evidence type="ECO:0008006" key="26">
    <source>
        <dbReference type="Google" id="ProtNLM"/>
    </source>
</evidence>
<evidence type="ECO:0000256" key="9">
    <source>
        <dbReference type="ARBA" id="ARBA00022771"/>
    </source>
</evidence>
<feature type="region of interest" description="Disordered" evidence="18">
    <location>
        <begin position="104"/>
        <end position="132"/>
    </location>
</feature>
<evidence type="ECO:0000259" key="20">
    <source>
        <dbReference type="PROSITE" id="PS50026"/>
    </source>
</evidence>
<evidence type="ECO:0000313" key="24">
    <source>
        <dbReference type="EMBL" id="TRY86172.1"/>
    </source>
</evidence>
<comment type="subcellular location">
    <subcellularLocation>
        <location evidence="1">Cell membrane</location>
        <topology evidence="1">Multi-pass membrane protein</topology>
    </subcellularLocation>
</comment>
<dbReference type="InterPro" id="IPR000742">
    <property type="entry name" value="EGF"/>
</dbReference>
<evidence type="ECO:0000256" key="2">
    <source>
        <dbReference type="ARBA" id="ARBA00004906"/>
    </source>
</evidence>
<dbReference type="Pfam" id="PF00002">
    <property type="entry name" value="7tm_2"/>
    <property type="match status" value="1"/>
</dbReference>
<dbReference type="PROSITE" id="PS00010">
    <property type="entry name" value="ASX_HYDROXYL"/>
    <property type="match status" value="2"/>
</dbReference>
<feature type="domain" description="G-protein coupled receptors family 2 profile 2" evidence="23">
    <location>
        <begin position="811"/>
        <end position="976"/>
    </location>
</feature>